<dbReference type="Pfam" id="PF00096">
    <property type="entry name" value="zf-C2H2"/>
    <property type="match status" value="1"/>
</dbReference>
<protein>
    <submittedName>
        <fullName evidence="15">ZNF98 protein</fullName>
    </submittedName>
</protein>
<dbReference type="SMART" id="SM00355">
    <property type="entry name" value="ZnF_C2H2"/>
    <property type="match status" value="1"/>
</dbReference>
<keyword evidence="8" id="KW-0805">Transcription regulation</keyword>
<comment type="similarity">
    <text evidence="3">Belongs to the krueppel C2H2-type zinc-finger protein family.</text>
</comment>
<name>A0A852IHR6_9PICI</name>
<evidence type="ECO:0000256" key="10">
    <source>
        <dbReference type="ARBA" id="ARBA00023163"/>
    </source>
</evidence>
<dbReference type="PROSITE" id="PS50157">
    <property type="entry name" value="ZINC_FINGER_C2H2_2"/>
    <property type="match status" value="1"/>
</dbReference>
<dbReference type="PROSITE" id="PS00028">
    <property type="entry name" value="ZINC_FINGER_C2H2_1"/>
    <property type="match status" value="1"/>
</dbReference>
<evidence type="ECO:0000256" key="11">
    <source>
        <dbReference type="ARBA" id="ARBA00023242"/>
    </source>
</evidence>
<dbReference type="SUPFAM" id="SSF57667">
    <property type="entry name" value="beta-beta-alpha zinc fingers"/>
    <property type="match status" value="1"/>
</dbReference>
<evidence type="ECO:0000256" key="13">
    <source>
        <dbReference type="SAM" id="MobiDB-lite"/>
    </source>
</evidence>
<feature type="non-terminal residue" evidence="15">
    <location>
        <position position="1"/>
    </location>
</feature>
<dbReference type="InterPro" id="IPR036236">
    <property type="entry name" value="Znf_C2H2_sf"/>
</dbReference>
<dbReference type="GO" id="GO:0003677">
    <property type="term" value="F:DNA binding"/>
    <property type="evidence" value="ECO:0007669"/>
    <property type="project" value="UniProtKB-KW"/>
</dbReference>
<evidence type="ECO:0000256" key="7">
    <source>
        <dbReference type="ARBA" id="ARBA00022833"/>
    </source>
</evidence>
<keyword evidence="9" id="KW-0238">DNA-binding</keyword>
<feature type="domain" description="C2H2-type" evidence="14">
    <location>
        <begin position="48"/>
        <end position="72"/>
    </location>
</feature>
<gene>
    <name evidence="15" type="primary">Znf98</name>
    <name evidence="15" type="ORF">TRILEU_R15720</name>
</gene>
<reference evidence="15" key="1">
    <citation type="submission" date="2020-02" db="EMBL/GenBank/DDBJ databases">
        <title>Bird 10,000 Genomes (B10K) Project - Family phase.</title>
        <authorList>
            <person name="Zhang G."/>
        </authorList>
    </citation>
    <scope>NUCLEOTIDE SEQUENCE</scope>
    <source>
        <strain evidence="15">B10K-DU-002-37</strain>
        <tissue evidence="15">Muscle</tissue>
    </source>
</reference>
<comment type="caution">
    <text evidence="15">The sequence shown here is derived from an EMBL/GenBank/DDBJ whole genome shotgun (WGS) entry which is preliminary data.</text>
</comment>
<keyword evidence="7" id="KW-0862">Zinc</keyword>
<dbReference type="Gene3D" id="3.30.160.60">
    <property type="entry name" value="Classic Zinc Finger"/>
    <property type="match status" value="1"/>
</dbReference>
<sequence length="72" mass="8040">PQQQQFHQPQPPPDATTCPQPLNQALPDPLEATNTSWAKQEVPKSRPYPCGQCGKTFGRLTHLKTHQRTHSG</sequence>
<keyword evidence="11" id="KW-0539">Nucleus</keyword>
<evidence type="ECO:0000256" key="12">
    <source>
        <dbReference type="PROSITE-ProRule" id="PRU00042"/>
    </source>
</evidence>
<keyword evidence="10" id="KW-0804">Transcription</keyword>
<evidence type="ECO:0000256" key="5">
    <source>
        <dbReference type="ARBA" id="ARBA00022737"/>
    </source>
</evidence>
<dbReference type="EMBL" id="WAAF01001219">
    <property type="protein sequence ID" value="NXX38588.1"/>
    <property type="molecule type" value="Genomic_DNA"/>
</dbReference>
<keyword evidence="6 12" id="KW-0863">Zinc-finger</keyword>
<keyword evidence="16" id="KW-1185">Reference proteome</keyword>
<dbReference type="AlphaFoldDB" id="A0A852IHR6"/>
<evidence type="ECO:0000259" key="14">
    <source>
        <dbReference type="PROSITE" id="PS50157"/>
    </source>
</evidence>
<dbReference type="GO" id="GO:0008270">
    <property type="term" value="F:zinc ion binding"/>
    <property type="evidence" value="ECO:0007669"/>
    <property type="project" value="UniProtKB-KW"/>
</dbReference>
<evidence type="ECO:0000256" key="3">
    <source>
        <dbReference type="ARBA" id="ARBA00006991"/>
    </source>
</evidence>
<comment type="function">
    <text evidence="1">May be involved in transcriptional regulation.</text>
</comment>
<evidence type="ECO:0000313" key="15">
    <source>
        <dbReference type="EMBL" id="NXX38588.1"/>
    </source>
</evidence>
<accession>A0A852IHR6</accession>
<organism evidence="15 16">
    <name type="scientific">Tricholaema leucomelas</name>
    <name type="common">pied barbet</name>
    <dbReference type="NCBI Taxonomy" id="240729"/>
    <lineage>
        <taxon>Eukaryota</taxon>
        <taxon>Metazoa</taxon>
        <taxon>Chordata</taxon>
        <taxon>Craniata</taxon>
        <taxon>Vertebrata</taxon>
        <taxon>Euteleostomi</taxon>
        <taxon>Archelosauria</taxon>
        <taxon>Archosauria</taxon>
        <taxon>Dinosauria</taxon>
        <taxon>Saurischia</taxon>
        <taxon>Theropoda</taxon>
        <taxon>Coelurosauria</taxon>
        <taxon>Aves</taxon>
        <taxon>Neognathae</taxon>
        <taxon>Neoaves</taxon>
        <taxon>Telluraves</taxon>
        <taxon>Coraciimorphae</taxon>
        <taxon>Piciformes</taxon>
        <taxon>Lybiidae</taxon>
        <taxon>Tricholaema lacrymosa</taxon>
    </lineage>
</organism>
<evidence type="ECO:0000256" key="1">
    <source>
        <dbReference type="ARBA" id="ARBA00003767"/>
    </source>
</evidence>
<dbReference type="OrthoDB" id="8117402at2759"/>
<dbReference type="GO" id="GO:0005634">
    <property type="term" value="C:nucleus"/>
    <property type="evidence" value="ECO:0007669"/>
    <property type="project" value="UniProtKB-SubCell"/>
</dbReference>
<evidence type="ECO:0000256" key="6">
    <source>
        <dbReference type="ARBA" id="ARBA00022771"/>
    </source>
</evidence>
<feature type="non-terminal residue" evidence="15">
    <location>
        <position position="72"/>
    </location>
</feature>
<dbReference type="FunFam" id="3.30.160.60:FF:000771">
    <property type="entry name" value="zinc finger protein 648"/>
    <property type="match status" value="1"/>
</dbReference>
<feature type="region of interest" description="Disordered" evidence="13">
    <location>
        <begin position="1"/>
        <end position="29"/>
    </location>
</feature>
<comment type="subcellular location">
    <subcellularLocation>
        <location evidence="2">Nucleus</location>
    </subcellularLocation>
</comment>
<proteinExistence type="inferred from homology"/>
<evidence type="ECO:0000256" key="2">
    <source>
        <dbReference type="ARBA" id="ARBA00004123"/>
    </source>
</evidence>
<evidence type="ECO:0000256" key="4">
    <source>
        <dbReference type="ARBA" id="ARBA00022723"/>
    </source>
</evidence>
<dbReference type="Proteomes" id="UP000627253">
    <property type="component" value="Unassembled WGS sequence"/>
</dbReference>
<keyword evidence="4" id="KW-0479">Metal-binding</keyword>
<dbReference type="InterPro" id="IPR013087">
    <property type="entry name" value="Znf_C2H2_type"/>
</dbReference>
<evidence type="ECO:0000256" key="9">
    <source>
        <dbReference type="ARBA" id="ARBA00023125"/>
    </source>
</evidence>
<keyword evidence="5" id="KW-0677">Repeat</keyword>
<evidence type="ECO:0000313" key="16">
    <source>
        <dbReference type="Proteomes" id="UP000627253"/>
    </source>
</evidence>
<evidence type="ECO:0000256" key="8">
    <source>
        <dbReference type="ARBA" id="ARBA00023015"/>
    </source>
</evidence>